<dbReference type="Proteomes" id="UP000092967">
    <property type="component" value="Chromosome"/>
</dbReference>
<dbReference type="SUPFAM" id="SSF56935">
    <property type="entry name" value="Porins"/>
    <property type="match status" value="1"/>
</dbReference>
<protein>
    <recommendedName>
        <fullName evidence="3">TonB-dependent receptor plug domain-containing protein</fullName>
    </recommendedName>
</protein>
<dbReference type="GO" id="GO:0015344">
    <property type="term" value="F:siderophore uptake transmembrane transporter activity"/>
    <property type="evidence" value="ECO:0007669"/>
    <property type="project" value="TreeGrafter"/>
</dbReference>
<dbReference type="NCBIfam" id="TIGR04057">
    <property type="entry name" value="SusC_RagA_signa"/>
    <property type="match status" value="1"/>
</dbReference>
<dbReference type="OrthoDB" id="9768177at2"/>
<feature type="signal peptide" evidence="2">
    <location>
        <begin position="1"/>
        <end position="26"/>
    </location>
</feature>
<dbReference type="GO" id="GO:0009279">
    <property type="term" value="C:cell outer membrane"/>
    <property type="evidence" value="ECO:0007669"/>
    <property type="project" value="TreeGrafter"/>
</dbReference>
<gene>
    <name evidence="4" type="ORF">AXE80_05995</name>
</gene>
<proteinExistence type="predicted"/>
<dbReference type="InterPro" id="IPR037066">
    <property type="entry name" value="Plug_dom_sf"/>
</dbReference>
<sequence>MKINKLYRLFTLFCLTLFCFCDFAIAQTTGSSANATVVDEQGNPIRNVNIFGPNGVQTITDDNGNFEVDLPYEQSVVIQKEGFESELLKVIDLTGKIVLEKSPFLASEDDEIKMGVTTKDRRDIVGSVASINTKDRVVYDNTQWVRDYINGLMLGVKGSANVRGLGNALFVIDGVIGRNPNILNMQEVEQITVLKDANSVALYGSQGRNGVIIINTKRGKINQKQVNVNVLSGVRMPISLPNYLGSVDYMELYNEARRNDGLTDFYAPTLIEEFKNSTNKYRYPDTDFYSDEYLRPFVNTANIVADFSGGDEKTQYYVNMGWNHDQSLVKINPDANVGTNRFNVRGNIDFKINDWITSSLDGVAILSNTKSALSNLLNSGTSFKPNSYAPLLPVSMIDATGNPALAAQLKGAGIFDGMLLGGSQQFQNNTPIANIIGGGYQKSVFRSTQFNNSVNFDLDMITEGLSAKTYLSFDFYDAYNISVRNDYAVYEPTWQDDKIIGLTPFGGPDKKDLTENISTNDFVSRLGFYGLVNYKRTFNKKHSFNSTFLGYFNSQKENNTIQSDINSHLGFQLAYDYKKKMFVDFSAAYVNSIKLPDGNRTALSPTLGLAYALSEEQFFKNIDFVDYLKIKASAGIINSDLGIDSYYLYGENFSDGSAFNWADGQSTNRRQNVSQGANPNLGYEQRVDLNVGFESYLMKSIWLEFNYFKSDLDKQVTFLNSKYPSFYNTFKPYDNYNKNTYSGFELGLNYNKNINDFSVNLGANILYNKAEITKRDEINEYAYQNRVGTATTAIVGLVDQGFYSENDFDVAGNGDLSLKSNFPVPAFGSVQPGDIKYKDQNGDNIIDNNDRVVIGMGNSPWSYGLNLNLKYKRLNLFVLGTGQIGGEAMKSNNYYKVNGNDKYSEVVLGRWTPQTANTATYPRLSSGSNQNNFQNSTFWMYDNSFFKINRAQLTYEFNEKVCSDLGMKDFSINVSGTNLFEIAENRDVRQLSIGGSPLYRTFTLGLRTSF</sequence>
<evidence type="ECO:0000259" key="3">
    <source>
        <dbReference type="Pfam" id="PF07715"/>
    </source>
</evidence>
<dbReference type="SUPFAM" id="SSF49464">
    <property type="entry name" value="Carboxypeptidase regulatory domain-like"/>
    <property type="match status" value="1"/>
</dbReference>
<dbReference type="NCBIfam" id="TIGR04056">
    <property type="entry name" value="OMP_RagA_SusC"/>
    <property type="match status" value="1"/>
</dbReference>
<evidence type="ECO:0000256" key="2">
    <source>
        <dbReference type="SAM" id="SignalP"/>
    </source>
</evidence>
<dbReference type="InterPro" id="IPR023997">
    <property type="entry name" value="TonB-dep_OMP_SusC/RagA_CS"/>
</dbReference>
<name>A0A1B1Y546_9FLAO</name>
<feature type="chain" id="PRO_5008532491" description="TonB-dependent receptor plug domain-containing protein" evidence="2">
    <location>
        <begin position="27"/>
        <end position="1010"/>
    </location>
</feature>
<evidence type="ECO:0000313" key="4">
    <source>
        <dbReference type="EMBL" id="ANW95858.1"/>
    </source>
</evidence>
<dbReference type="GO" id="GO:0044718">
    <property type="term" value="P:siderophore transmembrane transport"/>
    <property type="evidence" value="ECO:0007669"/>
    <property type="project" value="TreeGrafter"/>
</dbReference>
<feature type="domain" description="TonB-dependent receptor plug" evidence="3">
    <location>
        <begin position="155"/>
        <end position="211"/>
    </location>
</feature>
<dbReference type="EMBL" id="CP014224">
    <property type="protein sequence ID" value="ANW95858.1"/>
    <property type="molecule type" value="Genomic_DNA"/>
</dbReference>
<evidence type="ECO:0000256" key="1">
    <source>
        <dbReference type="ARBA" id="ARBA00022729"/>
    </source>
</evidence>
<dbReference type="PANTHER" id="PTHR30069">
    <property type="entry name" value="TONB-DEPENDENT OUTER MEMBRANE RECEPTOR"/>
    <property type="match status" value="1"/>
</dbReference>
<dbReference type="KEGG" id="wfu:AXE80_05995"/>
<accession>A0A1B1Y546</accession>
<dbReference type="InterPro" id="IPR039426">
    <property type="entry name" value="TonB-dep_rcpt-like"/>
</dbReference>
<evidence type="ECO:0000313" key="5">
    <source>
        <dbReference type="Proteomes" id="UP000092967"/>
    </source>
</evidence>
<reference evidence="4 5" key="1">
    <citation type="submission" date="2016-02" db="EMBL/GenBank/DDBJ databases">
        <authorList>
            <person name="Wen L."/>
            <person name="He K."/>
            <person name="Yang H."/>
        </authorList>
    </citation>
    <scope>NUCLEOTIDE SEQUENCE [LARGE SCALE GENOMIC DNA]</scope>
    <source>
        <strain evidence="4 5">CZ1127</strain>
    </source>
</reference>
<organism evidence="4 5">
    <name type="scientific">Wenyingzhuangia fucanilytica</name>
    <dbReference type="NCBI Taxonomy" id="1790137"/>
    <lineage>
        <taxon>Bacteria</taxon>
        <taxon>Pseudomonadati</taxon>
        <taxon>Bacteroidota</taxon>
        <taxon>Flavobacteriia</taxon>
        <taxon>Flavobacteriales</taxon>
        <taxon>Flavobacteriaceae</taxon>
        <taxon>Wenyingzhuangia</taxon>
    </lineage>
</organism>
<dbReference type="AlphaFoldDB" id="A0A1B1Y546"/>
<dbReference type="STRING" id="1790137.AXE80_05995"/>
<dbReference type="InterPro" id="IPR008969">
    <property type="entry name" value="CarboxyPept-like_regulatory"/>
</dbReference>
<dbReference type="InterPro" id="IPR012910">
    <property type="entry name" value="Plug_dom"/>
</dbReference>
<keyword evidence="5" id="KW-1185">Reference proteome</keyword>
<dbReference type="Pfam" id="PF07715">
    <property type="entry name" value="Plug"/>
    <property type="match status" value="1"/>
</dbReference>
<dbReference type="Gene3D" id="2.170.130.10">
    <property type="entry name" value="TonB-dependent receptor, plug domain"/>
    <property type="match status" value="1"/>
</dbReference>
<dbReference type="InterPro" id="IPR023996">
    <property type="entry name" value="TonB-dep_OMP_SusC/RagA"/>
</dbReference>
<dbReference type="PANTHER" id="PTHR30069:SF29">
    <property type="entry name" value="HEMOGLOBIN AND HEMOGLOBIN-HAPTOGLOBIN-BINDING PROTEIN 1-RELATED"/>
    <property type="match status" value="1"/>
</dbReference>
<keyword evidence="1 2" id="KW-0732">Signal</keyword>
<dbReference type="RefSeq" id="WP_068825389.1">
    <property type="nucleotide sequence ID" value="NZ_CP014224.1"/>
</dbReference>